<dbReference type="EMBL" id="JABVED010000004">
    <property type="protein sequence ID" value="MBC6447340.1"/>
    <property type="molecule type" value="Genomic_DNA"/>
</dbReference>
<dbReference type="Proteomes" id="UP000734823">
    <property type="component" value="Unassembled WGS sequence"/>
</dbReference>
<reference evidence="2 3" key="1">
    <citation type="submission" date="2020-06" db="EMBL/GenBank/DDBJ databases">
        <title>Actinokineospora xiongansis sp. nov., isolated from soil of Baiyangdian.</title>
        <authorList>
            <person name="Zhang X."/>
        </authorList>
    </citation>
    <scope>NUCLEOTIDE SEQUENCE [LARGE SCALE GENOMIC DNA]</scope>
    <source>
        <strain evidence="2 3">HBU206404</strain>
    </source>
</reference>
<dbReference type="PROSITE" id="PS51257">
    <property type="entry name" value="PROKAR_LIPOPROTEIN"/>
    <property type="match status" value="1"/>
</dbReference>
<evidence type="ECO:0000256" key="1">
    <source>
        <dbReference type="SAM" id="SignalP"/>
    </source>
</evidence>
<feature type="signal peptide" evidence="1">
    <location>
        <begin position="1"/>
        <end position="24"/>
    </location>
</feature>
<keyword evidence="3" id="KW-1185">Reference proteome</keyword>
<proteinExistence type="predicted"/>
<organism evidence="2 3">
    <name type="scientific">Actinokineospora xionganensis</name>
    <dbReference type="NCBI Taxonomy" id="2684470"/>
    <lineage>
        <taxon>Bacteria</taxon>
        <taxon>Bacillati</taxon>
        <taxon>Actinomycetota</taxon>
        <taxon>Actinomycetes</taxon>
        <taxon>Pseudonocardiales</taxon>
        <taxon>Pseudonocardiaceae</taxon>
        <taxon>Actinokineospora</taxon>
    </lineage>
</organism>
<gene>
    <name evidence="2" type="ORF">GPZ80_09180</name>
</gene>
<dbReference type="RefSeq" id="WP_187219862.1">
    <property type="nucleotide sequence ID" value="NZ_JABVED010000004.1"/>
</dbReference>
<feature type="chain" id="PRO_5045046415" description="Imelysin" evidence="1">
    <location>
        <begin position="25"/>
        <end position="417"/>
    </location>
</feature>
<sequence>MSVRAISVVSMVAAAALTVTACSANEQAAPPSSSTVSAPATSAPVAAVSGKASVETPAAKLRADLTQLLTEHVYTAAIALKTAVDAGGKMDDAGVKAAVANLDANSVALSKAIGGAYPAAEAPFLESWRQHIGFFVDYTLGKATKDQAKVDKAKTDLDGYRTSFGQLINSVVPELPADAVAEELKPHTASIFATIDSLVAGDGQVFAKLTEAAGHMPMTAATLAGGIAKNKGLEGDVNSKGAELRSGLTYLLTSHVDLAGIALAQAVAKGGDLNEPSVKAAVAAVDANSVALSKAIGGAYPAAEAPFLESWRQHIGFFVDYTLGKATKDQAKADKAKADLEGYRTSFGQLINSVVPELPADAVAQELKPHTESVFATIDSLVAGDGQVFAKLAEAANHMPMTAATLAGGIAENKKLS</sequence>
<evidence type="ECO:0000313" key="3">
    <source>
        <dbReference type="Proteomes" id="UP000734823"/>
    </source>
</evidence>
<name>A0ABR7L3T4_9PSEU</name>
<protein>
    <recommendedName>
        <fullName evidence="4">Imelysin</fullName>
    </recommendedName>
</protein>
<keyword evidence="1" id="KW-0732">Signal</keyword>
<accession>A0ABR7L3T4</accession>
<evidence type="ECO:0008006" key="4">
    <source>
        <dbReference type="Google" id="ProtNLM"/>
    </source>
</evidence>
<evidence type="ECO:0000313" key="2">
    <source>
        <dbReference type="EMBL" id="MBC6447340.1"/>
    </source>
</evidence>
<comment type="caution">
    <text evidence="2">The sequence shown here is derived from an EMBL/GenBank/DDBJ whole genome shotgun (WGS) entry which is preliminary data.</text>
</comment>